<evidence type="ECO:0000259" key="1">
    <source>
        <dbReference type="Pfam" id="PF12417"/>
    </source>
</evidence>
<dbReference type="AlphaFoldDB" id="A0A8K0WVJ2"/>
<evidence type="ECO:0000313" key="2">
    <source>
        <dbReference type="EMBL" id="KAH7324515.1"/>
    </source>
</evidence>
<evidence type="ECO:0000313" key="3">
    <source>
        <dbReference type="Proteomes" id="UP000813444"/>
    </source>
</evidence>
<dbReference type="EMBL" id="JAGPNK010000003">
    <property type="protein sequence ID" value="KAH7324515.1"/>
    <property type="molecule type" value="Genomic_DNA"/>
</dbReference>
<protein>
    <submittedName>
        <fullName evidence="2">Zinc finger protein-domain-containing protein</fullName>
    </submittedName>
</protein>
<proteinExistence type="predicted"/>
<dbReference type="OrthoDB" id="2993351at2759"/>
<dbReference type="Pfam" id="PF12417">
    <property type="entry name" value="DUF3669"/>
    <property type="match status" value="1"/>
</dbReference>
<reference evidence="2" key="1">
    <citation type="journal article" date="2021" name="Nat. Commun.">
        <title>Genetic determinants of endophytism in the Arabidopsis root mycobiome.</title>
        <authorList>
            <person name="Mesny F."/>
            <person name="Miyauchi S."/>
            <person name="Thiergart T."/>
            <person name="Pickel B."/>
            <person name="Atanasova L."/>
            <person name="Karlsson M."/>
            <person name="Huettel B."/>
            <person name="Barry K.W."/>
            <person name="Haridas S."/>
            <person name="Chen C."/>
            <person name="Bauer D."/>
            <person name="Andreopoulos W."/>
            <person name="Pangilinan J."/>
            <person name="LaButti K."/>
            <person name="Riley R."/>
            <person name="Lipzen A."/>
            <person name="Clum A."/>
            <person name="Drula E."/>
            <person name="Henrissat B."/>
            <person name="Kohler A."/>
            <person name="Grigoriev I.V."/>
            <person name="Martin F.M."/>
            <person name="Hacquard S."/>
        </authorList>
    </citation>
    <scope>NUCLEOTIDE SEQUENCE</scope>
    <source>
        <strain evidence="2">MPI-CAGE-CH-0235</strain>
    </source>
</reference>
<dbReference type="Proteomes" id="UP000813444">
    <property type="component" value="Unassembled WGS sequence"/>
</dbReference>
<organism evidence="2 3">
    <name type="scientific">Stachybotrys elegans</name>
    <dbReference type="NCBI Taxonomy" id="80388"/>
    <lineage>
        <taxon>Eukaryota</taxon>
        <taxon>Fungi</taxon>
        <taxon>Dikarya</taxon>
        <taxon>Ascomycota</taxon>
        <taxon>Pezizomycotina</taxon>
        <taxon>Sordariomycetes</taxon>
        <taxon>Hypocreomycetidae</taxon>
        <taxon>Hypocreales</taxon>
        <taxon>Stachybotryaceae</taxon>
        <taxon>Stachybotrys</taxon>
    </lineage>
</organism>
<dbReference type="InterPro" id="IPR022137">
    <property type="entry name" value="Znf_prot_DUF3669"/>
</dbReference>
<gene>
    <name evidence="2" type="ORF">B0I35DRAFT_424365</name>
</gene>
<feature type="domain" description="DUF3669" evidence="1">
    <location>
        <begin position="41"/>
        <end position="104"/>
    </location>
</feature>
<dbReference type="PANTHER" id="PTHR40780:SF3">
    <property type="entry name" value="DUF3669 DOMAIN-CONTAINING PROTEIN"/>
    <property type="match status" value="1"/>
</dbReference>
<keyword evidence="3" id="KW-1185">Reference proteome</keyword>
<comment type="caution">
    <text evidence="2">The sequence shown here is derived from an EMBL/GenBank/DDBJ whole genome shotgun (WGS) entry which is preliminary data.</text>
</comment>
<dbReference type="PANTHER" id="PTHR40780">
    <property type="entry name" value="DUF3669 DOMAIN-CONTAINING PROTEIN"/>
    <property type="match status" value="1"/>
</dbReference>
<sequence>MAEALAMLHWKVRTNAADVEFALGAPRSQYTDADTLDQHAVWLLDFDCCRPISADESGLESIARAFWRNDPYFPQPGSSRTEDQELWDIFAAEYRRIGEEVVRAAPGDGEDVEELCQLVHGAITMIEETKGKWKNGGYF</sequence>
<accession>A0A8K0WVJ2</accession>
<name>A0A8K0WVJ2_9HYPO</name>